<dbReference type="InterPro" id="IPR036770">
    <property type="entry name" value="Ankyrin_rpt-contain_sf"/>
</dbReference>
<evidence type="ECO:0000313" key="1">
    <source>
        <dbReference type="EMBL" id="QKU34992.1"/>
    </source>
</evidence>
<dbReference type="KEGG" id="vg:80518409"/>
<reference evidence="1" key="1">
    <citation type="submission" date="2017-01" db="EMBL/GenBank/DDBJ databases">
        <authorList>
            <person name="Assis F.L."/>
            <person name="Abrahao J.S."/>
            <person name="Silva L."/>
            <person name="Khalil J.B."/>
            <person name="Rodrigues R."/>
            <person name="Silva L.S."/>
            <person name="Arantes T."/>
            <person name="Boratto P."/>
            <person name="Andrade M."/>
            <person name="Kroon E.G."/>
            <person name="Ribeiro B."/>
            <person name="Bergier I."/>
            <person name="Seligmann H."/>
            <person name="Ghigo E."/>
            <person name="Colson P."/>
            <person name="Levasseur A."/>
            <person name="Raoult D."/>
            <person name="Scola B.L."/>
        </authorList>
    </citation>
    <scope>NUCLEOTIDE SEQUENCE</scope>
    <source>
        <strain evidence="1">Soda lake</strain>
    </source>
</reference>
<name>A0A6N1NXW7_9VIRU</name>
<sequence length="620" mass="74065">MPNQTDWILLKKTINNYKGDIAETWGYITEENANIVCTHEYNGKDLFDFLMFNEHFSDANTVASCVSLFTEKNMQIIYEKHHAKYHDILKLLCTDRMILLYEQYHTKVHDENAGLTTDTIITDQESDFNNIYRTAISKRYEKMLNDKPPSNIIIDVINEFKFLTHPYLEDFYIFSLNIKNIEQITKFTDMYKKYMDFVPLVYRLINEYYLEYIKYQLKTIDDMFGSSFIIVLEYYENLKKCITSLPKKYVDYRYKDKYGNNIMFYLITLPFLTEKINKEIFEDFFQNNDDIPLDIRNSDGNTIFHFIALYENEIFLKILMDWITQKQIISTENEYQNKIGELLKIENAYGKTVFDILLEKNNYTILMKIVEYMPAKTYLKITNKLIENFDIIEKIPNCGNINKIYFDSTNYFVDSLYNMKKEILYDLTEYNECKLKISKLLSKCSNEIDINQEYCLEWLFVCIKNNEFDLFKLILSKYFYNEQNNISKRYLSKPLTKTGEPIIITAIKEQKIQFIKYLLNYDIDLFVCDKSNRNVFLAALETKNIYLIRLLREYIINIPSYSSMASIMETFVNLLEKHETFNTFSISDTLIKMWNTIEYFANYLSNSVDSNKNNQTILNH</sequence>
<dbReference type="EMBL" id="KY523104">
    <property type="protein sequence ID" value="QKU34992.1"/>
    <property type="molecule type" value="Genomic_DNA"/>
</dbReference>
<accession>A0A6N1NXW7</accession>
<protein>
    <submittedName>
        <fullName evidence="1">Putative orfan</fullName>
    </submittedName>
</protein>
<dbReference type="GeneID" id="80518409"/>
<organism evidence="1">
    <name type="scientific">Tupanvirus soda lake</name>
    <dbReference type="NCBI Taxonomy" id="2126985"/>
    <lineage>
        <taxon>Viruses</taxon>
        <taxon>Varidnaviria</taxon>
        <taxon>Bamfordvirae</taxon>
        <taxon>Nucleocytoviricota</taxon>
        <taxon>Megaviricetes</taxon>
        <taxon>Imitervirales</taxon>
        <taxon>Mimiviridae</taxon>
        <taxon>Megamimivirinae</taxon>
        <taxon>Tupanvirus</taxon>
        <taxon>Tupanvirus salinum</taxon>
    </lineage>
</organism>
<dbReference type="RefSeq" id="YP_010781645.1">
    <property type="nucleotide sequence ID" value="NC_075039.1"/>
</dbReference>
<proteinExistence type="predicted"/>
<dbReference type="SUPFAM" id="SSF48403">
    <property type="entry name" value="Ankyrin repeat"/>
    <property type="match status" value="2"/>
</dbReference>
<reference evidence="1" key="2">
    <citation type="journal article" date="2018" name="Nat. Commun.">
        <title>Tailed giant Tupanvirus possesses the most complete translational apparatus of the known virosphere.</title>
        <authorList>
            <person name="Abrahao J."/>
            <person name="Silva L."/>
            <person name="Silva L.S."/>
            <person name="Khalil J.Y.B."/>
            <person name="Rodrigues R."/>
            <person name="Arantes T."/>
            <person name="Assis F."/>
            <person name="Boratto P."/>
            <person name="Andrade M."/>
            <person name="Kroon E.G."/>
            <person name="Ribeiro B."/>
            <person name="Bergier I."/>
            <person name="Seligmann H."/>
            <person name="Ghigo E."/>
            <person name="Colson P."/>
            <person name="Levasseur A."/>
            <person name="Kroemer G."/>
            <person name="Raoult D."/>
            <person name="La Scola B."/>
        </authorList>
    </citation>
    <scope>NUCLEOTIDE SEQUENCE [LARGE SCALE GENOMIC DNA]</scope>
    <source>
        <strain evidence="1">Soda lake</strain>
    </source>
</reference>
<dbReference type="Gene3D" id="1.25.40.20">
    <property type="entry name" value="Ankyrin repeat-containing domain"/>
    <property type="match status" value="2"/>
</dbReference>